<evidence type="ECO:0000313" key="4">
    <source>
        <dbReference type="Proteomes" id="UP001058974"/>
    </source>
</evidence>
<comment type="caution">
    <text evidence="3">The sequence shown here is derived from an EMBL/GenBank/DDBJ whole genome shotgun (WGS) entry which is preliminary data.</text>
</comment>
<name>A0A9D5A060_PEA</name>
<evidence type="ECO:0000313" key="3">
    <source>
        <dbReference type="EMBL" id="KAI5389048.1"/>
    </source>
</evidence>
<dbReference type="AlphaFoldDB" id="A0A9D5A060"/>
<keyword evidence="4" id="KW-1185">Reference proteome</keyword>
<organism evidence="3 4">
    <name type="scientific">Pisum sativum</name>
    <name type="common">Garden pea</name>
    <name type="synonym">Lathyrus oleraceus</name>
    <dbReference type="NCBI Taxonomy" id="3888"/>
    <lineage>
        <taxon>Eukaryota</taxon>
        <taxon>Viridiplantae</taxon>
        <taxon>Streptophyta</taxon>
        <taxon>Embryophyta</taxon>
        <taxon>Tracheophyta</taxon>
        <taxon>Spermatophyta</taxon>
        <taxon>Magnoliopsida</taxon>
        <taxon>eudicotyledons</taxon>
        <taxon>Gunneridae</taxon>
        <taxon>Pentapetalae</taxon>
        <taxon>rosids</taxon>
        <taxon>fabids</taxon>
        <taxon>Fabales</taxon>
        <taxon>Fabaceae</taxon>
        <taxon>Papilionoideae</taxon>
        <taxon>50 kb inversion clade</taxon>
        <taxon>NPAAA clade</taxon>
        <taxon>Hologalegina</taxon>
        <taxon>IRL clade</taxon>
        <taxon>Fabeae</taxon>
        <taxon>Lathyrus</taxon>
    </lineage>
</organism>
<dbReference type="Proteomes" id="UP001058974">
    <property type="component" value="Chromosome 7"/>
</dbReference>
<dbReference type="GO" id="GO:0003723">
    <property type="term" value="F:RNA binding"/>
    <property type="evidence" value="ECO:0007669"/>
    <property type="project" value="InterPro"/>
</dbReference>
<dbReference type="Gene3D" id="1.10.1900.10">
    <property type="entry name" value="c-terminal domain of poly(a) binding protein"/>
    <property type="match status" value="1"/>
</dbReference>
<dbReference type="EMBL" id="JAMSHJ010000007">
    <property type="protein sequence ID" value="KAI5389048.1"/>
    <property type="molecule type" value="Genomic_DNA"/>
</dbReference>
<gene>
    <name evidence="3" type="ORF">KIW84_074634</name>
</gene>
<keyword evidence="1" id="KW-0521">NADP</keyword>
<dbReference type="InterPro" id="IPR036053">
    <property type="entry name" value="PABP-dom"/>
</dbReference>
<dbReference type="PANTHER" id="PTHR43070:SF5">
    <property type="entry name" value="HOMOSERINE DEHYDROGENASE"/>
    <property type="match status" value="1"/>
</dbReference>
<dbReference type="InterPro" id="IPR011147">
    <property type="entry name" value="Bifunc_Aspkin/hSer_DH"/>
</dbReference>
<dbReference type="GO" id="GO:0009090">
    <property type="term" value="P:homoserine biosynthetic process"/>
    <property type="evidence" value="ECO:0007669"/>
    <property type="project" value="TreeGrafter"/>
</dbReference>
<protein>
    <recommendedName>
        <fullName evidence="2">PABC domain-containing protein</fullName>
    </recommendedName>
</protein>
<evidence type="ECO:0000256" key="1">
    <source>
        <dbReference type="ARBA" id="ARBA00022857"/>
    </source>
</evidence>
<dbReference type="GO" id="GO:0009067">
    <property type="term" value="P:aspartate family amino acid biosynthetic process"/>
    <property type="evidence" value="ECO:0007669"/>
    <property type="project" value="InterPro"/>
</dbReference>
<dbReference type="Pfam" id="PF00658">
    <property type="entry name" value="MLLE"/>
    <property type="match status" value="1"/>
</dbReference>
<accession>A0A9D5A060</accession>
<evidence type="ECO:0000259" key="2">
    <source>
        <dbReference type="SMART" id="SM00517"/>
    </source>
</evidence>
<dbReference type="PANTHER" id="PTHR43070">
    <property type="match status" value="1"/>
</dbReference>
<reference evidence="3 4" key="1">
    <citation type="journal article" date="2022" name="Nat. Genet.">
        <title>Improved pea reference genome and pan-genome highlight genomic features and evolutionary characteristics.</title>
        <authorList>
            <person name="Yang T."/>
            <person name="Liu R."/>
            <person name="Luo Y."/>
            <person name="Hu S."/>
            <person name="Wang D."/>
            <person name="Wang C."/>
            <person name="Pandey M.K."/>
            <person name="Ge S."/>
            <person name="Xu Q."/>
            <person name="Li N."/>
            <person name="Li G."/>
            <person name="Huang Y."/>
            <person name="Saxena R.K."/>
            <person name="Ji Y."/>
            <person name="Li M."/>
            <person name="Yan X."/>
            <person name="He Y."/>
            <person name="Liu Y."/>
            <person name="Wang X."/>
            <person name="Xiang C."/>
            <person name="Varshney R.K."/>
            <person name="Ding H."/>
            <person name="Gao S."/>
            <person name="Zong X."/>
        </authorList>
    </citation>
    <scope>NUCLEOTIDE SEQUENCE [LARGE SCALE GENOMIC DNA]</scope>
    <source>
        <strain evidence="3 4">cv. Zhongwan 6</strain>
    </source>
</reference>
<dbReference type="GO" id="GO:0004412">
    <property type="term" value="F:homoserine dehydrogenase activity"/>
    <property type="evidence" value="ECO:0007669"/>
    <property type="project" value="InterPro"/>
</dbReference>
<feature type="domain" description="PABC" evidence="2">
    <location>
        <begin position="258"/>
        <end position="304"/>
    </location>
</feature>
<proteinExistence type="predicted"/>
<dbReference type="Gene3D" id="3.30.2130.10">
    <property type="entry name" value="VC0802-like"/>
    <property type="match status" value="1"/>
</dbReference>
<dbReference type="SMART" id="SM00517">
    <property type="entry name" value="PolyA"/>
    <property type="match status" value="1"/>
</dbReference>
<dbReference type="Gramene" id="Psat07G0463400-T1">
    <property type="protein sequence ID" value="KAI5389048.1"/>
    <property type="gene ID" value="KIW84_074634"/>
</dbReference>
<dbReference type="InterPro" id="IPR002004">
    <property type="entry name" value="PABP_HYD_C"/>
</dbReference>
<sequence length="494" mass="56444">MLRELEWPVFQASSEHYVCFAVPETEVKAVAEALQSRFRQALVNGRLSQVAIIPNCSILAAVGQKTANTPGVSAHPRDIDYPRSRKKLQTTCSFALPHIMGWDRLTNQKPSETVSFQPNRQLGGKVGFQLKMSPQILDLEWLAPLAHDMLRWQPERSYEQMSFVSRTNVLLVQILHFTNQEKTEDDYSRQDQTLYLHWPYARVAAVGSLIICIQAFNNTSIYIGFSLRIFEIGRNCNHCIFDRRYQSKRGHNALTSTSSSARRCRREVTGMLLEMDQPEVLHSIESPDALKAKVAKAMDVLRNVSQQGNSSTDQLASHDIRFMAFDFLDLTLEYYPPSFSSYTEKIFQNYEDILRKNQYHLQDKEKLKDTFAGLVRCLSLLPWNKEETDLQNKDDIGQRVNQDVKIADVPDVVNTSQSTPEHLLEALVANICHSSNNDINSESSFYRSKQSAISFGKKNLKFLFKMCTLLIQKANTNNPKSCNFAAYQIQSYQS</sequence>
<dbReference type="SUPFAM" id="SSF63570">
    <property type="entry name" value="PABC (PABP) domain"/>
    <property type="match status" value="1"/>
</dbReference>